<reference evidence="20" key="2">
    <citation type="submission" date="2016-10" db="EMBL/GenBank/DDBJ databases">
        <authorList>
            <person name="Gomez-Rodriguez C."/>
            <person name="Crampton-Platt A."/>
            <person name="Timmermans M.J.T.N."/>
            <person name="Baselga A."/>
            <person name="Vogler A.P."/>
        </authorList>
    </citation>
    <scope>NUCLEOTIDE SEQUENCE</scope>
</reference>
<feature type="transmembrane region" description="Helical" evidence="18">
    <location>
        <begin position="133"/>
        <end position="156"/>
    </location>
</feature>
<keyword evidence="12 18" id="KW-1133">Transmembrane helix</keyword>
<dbReference type="GO" id="GO:0008137">
    <property type="term" value="F:NADH dehydrogenase (ubiquinone) activity"/>
    <property type="evidence" value="ECO:0007669"/>
    <property type="project" value="UniProtKB-EC"/>
</dbReference>
<comment type="function">
    <text evidence="1">Core subunit of the mitochondrial membrane respiratory chain NADH dehydrogenase (Complex I) that is believed to belong to the minimal assembly required for catalysis. Complex I functions in the transfer of electrons from NADH to the respiratory chain. The immediate electron acceptor for the enzyme is believed to be ubiquinone.</text>
</comment>
<keyword evidence="15 18" id="KW-0496">Mitochondrion</keyword>
<dbReference type="GO" id="GO:0006120">
    <property type="term" value="P:mitochondrial electron transport, NADH to ubiquinone"/>
    <property type="evidence" value="ECO:0007669"/>
    <property type="project" value="InterPro"/>
</dbReference>
<name>A0A1P8NML3_9CUCU</name>
<comment type="similarity">
    <text evidence="3 18">Belongs to the complex I subunit 2 family.</text>
</comment>
<feature type="transmembrane region" description="Helical" evidence="18">
    <location>
        <begin position="185"/>
        <end position="206"/>
    </location>
</feature>
<dbReference type="EMBL" id="KX943406">
    <property type="protein sequence ID" value="APX39663.1"/>
    <property type="molecule type" value="Genomic_DNA"/>
</dbReference>
<evidence type="ECO:0000313" key="20">
    <source>
        <dbReference type="EMBL" id="APX39663.1"/>
    </source>
</evidence>
<organism evidence="20">
    <name type="scientific">Pachybrachis terminalis</name>
    <dbReference type="NCBI Taxonomy" id="1383039"/>
    <lineage>
        <taxon>Eukaryota</taxon>
        <taxon>Metazoa</taxon>
        <taxon>Ecdysozoa</taxon>
        <taxon>Arthropoda</taxon>
        <taxon>Hexapoda</taxon>
        <taxon>Insecta</taxon>
        <taxon>Pterygota</taxon>
        <taxon>Neoptera</taxon>
        <taxon>Endopterygota</taxon>
        <taxon>Coleoptera</taxon>
        <taxon>Polyphaga</taxon>
        <taxon>Cucujiformia</taxon>
        <taxon>Chrysomeloidea</taxon>
        <taxon>Chrysomelidae</taxon>
        <taxon>Cryptocephalinae</taxon>
        <taxon>Pachybrachis</taxon>
    </lineage>
</organism>
<dbReference type="GO" id="GO:0005743">
    <property type="term" value="C:mitochondrial inner membrane"/>
    <property type="evidence" value="ECO:0007669"/>
    <property type="project" value="UniProtKB-SubCell"/>
</dbReference>
<dbReference type="PRINTS" id="PR01436">
    <property type="entry name" value="NADHDHGNASE2"/>
</dbReference>
<dbReference type="AlphaFoldDB" id="A0A1P8NML3"/>
<evidence type="ECO:0000256" key="2">
    <source>
        <dbReference type="ARBA" id="ARBA00004448"/>
    </source>
</evidence>
<protein>
    <recommendedName>
        <fullName evidence="5 18">NADH-ubiquinone oxidoreductase chain 2</fullName>
        <ecNumber evidence="4 18">7.1.1.2</ecNumber>
    </recommendedName>
</protein>
<keyword evidence="14 18" id="KW-0830">Ubiquinone</keyword>
<evidence type="ECO:0000256" key="5">
    <source>
        <dbReference type="ARBA" id="ARBA00021008"/>
    </source>
</evidence>
<dbReference type="InterPro" id="IPR003917">
    <property type="entry name" value="NADH_UbQ_OxRdtase_chain2"/>
</dbReference>
<dbReference type="EC" id="7.1.1.2" evidence="4 18"/>
<evidence type="ECO:0000256" key="11">
    <source>
        <dbReference type="ARBA" id="ARBA00022982"/>
    </source>
</evidence>
<evidence type="ECO:0000256" key="8">
    <source>
        <dbReference type="ARBA" id="ARBA00022692"/>
    </source>
</evidence>
<gene>
    <name evidence="20" type="primary">nad2</name>
</gene>
<evidence type="ECO:0000256" key="12">
    <source>
        <dbReference type="ARBA" id="ARBA00022989"/>
    </source>
</evidence>
<keyword evidence="13 18" id="KW-0520">NAD</keyword>
<evidence type="ECO:0000256" key="14">
    <source>
        <dbReference type="ARBA" id="ARBA00023075"/>
    </source>
</evidence>
<evidence type="ECO:0000256" key="6">
    <source>
        <dbReference type="ARBA" id="ARBA00022448"/>
    </source>
</evidence>
<proteinExistence type="inferred from homology"/>
<comment type="function">
    <text evidence="18">Core subunit of the mitochondrial membrane respiratory chain NADH dehydrogenase (Complex I) which catalyzes electron transfer from NADH through the respiratory chain, using ubiquinone as an electron acceptor. Essential for the catalytic activity and assembly of complex I.</text>
</comment>
<dbReference type="Pfam" id="PF00361">
    <property type="entry name" value="Proton_antipo_M"/>
    <property type="match status" value="1"/>
</dbReference>
<reference evidence="20" key="1">
    <citation type="journal article" date="2015" name="Methods Ecol Evol">
        <title>Validating the power of mitochondrial metagenomics for community ecology and phylogenetics of complex assemblages.</title>
        <authorList>
            <person name="Gomez-Rodriguez C."/>
            <person name="Crampton-Platt A."/>
            <person name="Timmermans M.J.T.N."/>
            <person name="Baselga A."/>
            <person name="Vogler A.P."/>
        </authorList>
    </citation>
    <scope>NUCLEOTIDE SEQUENCE</scope>
</reference>
<keyword evidence="11 18" id="KW-0249">Electron transport</keyword>
<keyword evidence="10 18" id="KW-1278">Translocase</keyword>
<evidence type="ECO:0000256" key="16">
    <source>
        <dbReference type="ARBA" id="ARBA00023136"/>
    </source>
</evidence>
<evidence type="ECO:0000256" key="9">
    <source>
        <dbReference type="ARBA" id="ARBA00022792"/>
    </source>
</evidence>
<evidence type="ECO:0000256" key="1">
    <source>
        <dbReference type="ARBA" id="ARBA00003257"/>
    </source>
</evidence>
<comment type="subcellular location">
    <subcellularLocation>
        <location evidence="2 18">Mitochondrion inner membrane</location>
        <topology evidence="2 18">Multi-pass membrane protein</topology>
    </subcellularLocation>
</comment>
<comment type="catalytic activity">
    <reaction evidence="17 18">
        <text>a ubiquinone + NADH + 5 H(+)(in) = a ubiquinol + NAD(+) + 4 H(+)(out)</text>
        <dbReference type="Rhea" id="RHEA:29091"/>
        <dbReference type="Rhea" id="RHEA-COMP:9565"/>
        <dbReference type="Rhea" id="RHEA-COMP:9566"/>
        <dbReference type="ChEBI" id="CHEBI:15378"/>
        <dbReference type="ChEBI" id="CHEBI:16389"/>
        <dbReference type="ChEBI" id="CHEBI:17976"/>
        <dbReference type="ChEBI" id="CHEBI:57540"/>
        <dbReference type="ChEBI" id="CHEBI:57945"/>
        <dbReference type="EC" id="7.1.1.2"/>
    </reaction>
</comment>
<evidence type="ECO:0000256" key="15">
    <source>
        <dbReference type="ARBA" id="ARBA00023128"/>
    </source>
</evidence>
<keyword evidence="9 18" id="KW-0999">Mitochondrion inner membrane</keyword>
<feature type="transmembrane region" description="Helical" evidence="18">
    <location>
        <begin position="305"/>
        <end position="326"/>
    </location>
</feature>
<geneLocation type="mitochondrion" evidence="20"/>
<dbReference type="InterPro" id="IPR001750">
    <property type="entry name" value="ND/Mrp_TM"/>
</dbReference>
<evidence type="ECO:0000256" key="4">
    <source>
        <dbReference type="ARBA" id="ARBA00012944"/>
    </source>
</evidence>
<feature type="transmembrane region" description="Helical" evidence="18">
    <location>
        <begin position="227"/>
        <end position="247"/>
    </location>
</feature>
<keyword evidence="6" id="KW-0813">Transport</keyword>
<keyword evidence="16 18" id="KW-0472">Membrane</keyword>
<evidence type="ECO:0000256" key="3">
    <source>
        <dbReference type="ARBA" id="ARBA00007012"/>
    </source>
</evidence>
<evidence type="ECO:0000256" key="13">
    <source>
        <dbReference type="ARBA" id="ARBA00023027"/>
    </source>
</evidence>
<evidence type="ECO:0000256" key="17">
    <source>
        <dbReference type="ARBA" id="ARBA00049551"/>
    </source>
</evidence>
<evidence type="ECO:0000256" key="7">
    <source>
        <dbReference type="ARBA" id="ARBA00022660"/>
    </source>
</evidence>
<feature type="transmembrane region" description="Helical" evidence="18">
    <location>
        <begin position="51"/>
        <end position="72"/>
    </location>
</feature>
<keyword evidence="8 18" id="KW-0812">Transmembrane</keyword>
<dbReference type="PANTHER" id="PTHR46552">
    <property type="entry name" value="NADH-UBIQUINONE OXIDOREDUCTASE CHAIN 2"/>
    <property type="match status" value="1"/>
</dbReference>
<feature type="transmembrane region" description="Helical" evidence="18">
    <location>
        <begin position="262"/>
        <end position="284"/>
    </location>
</feature>
<accession>A0A1P8NML3</accession>
<evidence type="ECO:0000256" key="10">
    <source>
        <dbReference type="ARBA" id="ARBA00022967"/>
    </source>
</evidence>
<dbReference type="InterPro" id="IPR050175">
    <property type="entry name" value="Complex_I_Subunit_2"/>
</dbReference>
<dbReference type="PANTHER" id="PTHR46552:SF1">
    <property type="entry name" value="NADH-UBIQUINONE OXIDOREDUCTASE CHAIN 2"/>
    <property type="match status" value="1"/>
</dbReference>
<feature type="domain" description="NADH:quinone oxidoreductase/Mrp antiporter transmembrane" evidence="19">
    <location>
        <begin position="17"/>
        <end position="273"/>
    </location>
</feature>
<sequence length="327" mass="36962">MLFLSSSVLGSLITISSYSWMGMWMGLEINLLSITPLLSSSQNSKSTEATIKYFITQVLASNILLLSIILLLNQNEQLSNWSSIITQTALFTKMGAAPFHMWFPEVMKGLSWMNCLMILTWQKIAPMIILMKIITLTTFVLTIIVTSLIIGTVLGLNQIDLRKIMAYSSINHIGWMISAMISSKYIWIIYFFIYSVISISIIVVLSKIKISYLQQITSLFKSSKISGILFSLNFLSLGGIPPFLGFLPKWLTVQYLIFSKNYLLSVILVITALVALIYYLRLVFVPILLTSNQYVHDNRLKVNNTIWASNLFSIMSLPLSCFLLNLT</sequence>
<evidence type="ECO:0000259" key="19">
    <source>
        <dbReference type="Pfam" id="PF00361"/>
    </source>
</evidence>
<evidence type="ECO:0000256" key="18">
    <source>
        <dbReference type="RuleBase" id="RU003403"/>
    </source>
</evidence>
<keyword evidence="7 18" id="KW-0679">Respiratory chain</keyword>